<feature type="signal peptide" evidence="13">
    <location>
        <begin position="1"/>
        <end position="25"/>
    </location>
</feature>
<evidence type="ECO:0000256" key="7">
    <source>
        <dbReference type="ARBA" id="ARBA00023065"/>
    </source>
</evidence>
<evidence type="ECO:0000256" key="1">
    <source>
        <dbReference type="ARBA" id="ARBA00004571"/>
    </source>
</evidence>
<keyword evidence="6" id="KW-0408">Iron</keyword>
<evidence type="ECO:0000256" key="11">
    <source>
        <dbReference type="PROSITE-ProRule" id="PRU01360"/>
    </source>
</evidence>
<dbReference type="InterPro" id="IPR000531">
    <property type="entry name" value="Beta-barrel_TonB"/>
</dbReference>
<keyword evidence="3 11" id="KW-1134">Transmembrane beta strand</keyword>
<feature type="chain" id="PRO_5045072095" evidence="13">
    <location>
        <begin position="26"/>
        <end position="864"/>
    </location>
</feature>
<dbReference type="SUPFAM" id="SSF56935">
    <property type="entry name" value="Porins"/>
    <property type="match status" value="1"/>
</dbReference>
<dbReference type="Gene3D" id="2.170.130.10">
    <property type="entry name" value="TonB-dependent receptor, plug domain"/>
    <property type="match status" value="1"/>
</dbReference>
<keyword evidence="10 11" id="KW-0998">Cell outer membrane</keyword>
<dbReference type="InterPro" id="IPR037066">
    <property type="entry name" value="Plug_dom_sf"/>
</dbReference>
<protein>
    <submittedName>
        <fullName evidence="16">TonB-dependent receptor</fullName>
    </submittedName>
</protein>
<dbReference type="InterPro" id="IPR012910">
    <property type="entry name" value="Plug_dom"/>
</dbReference>
<evidence type="ECO:0000256" key="12">
    <source>
        <dbReference type="RuleBase" id="RU003357"/>
    </source>
</evidence>
<evidence type="ECO:0000256" key="6">
    <source>
        <dbReference type="ARBA" id="ARBA00023004"/>
    </source>
</evidence>
<dbReference type="InterPro" id="IPR039426">
    <property type="entry name" value="TonB-dep_rcpt-like"/>
</dbReference>
<evidence type="ECO:0000256" key="2">
    <source>
        <dbReference type="ARBA" id="ARBA00022448"/>
    </source>
</evidence>
<organism evidence="16 17">
    <name type="scientific">Sphingomonas abietis</name>
    <dbReference type="NCBI Taxonomy" id="3012344"/>
    <lineage>
        <taxon>Bacteria</taxon>
        <taxon>Pseudomonadati</taxon>
        <taxon>Pseudomonadota</taxon>
        <taxon>Alphaproteobacteria</taxon>
        <taxon>Sphingomonadales</taxon>
        <taxon>Sphingomonadaceae</taxon>
        <taxon>Sphingomonas</taxon>
    </lineage>
</organism>
<reference evidence="16 17" key="1">
    <citation type="submission" date="2022-12" db="EMBL/GenBank/DDBJ databases">
        <title>Sphingomonas abieness sp. nov., an endophytic bacterium isolated from Abies koreana.</title>
        <authorList>
            <person name="Jiang L."/>
            <person name="Lee J."/>
        </authorList>
    </citation>
    <scope>NUCLEOTIDE SEQUENCE [LARGE SCALE GENOMIC DNA]</scope>
    <source>
        <strain evidence="17">PAMB 00755</strain>
    </source>
</reference>
<keyword evidence="2 11" id="KW-0813">Transport</keyword>
<accession>A0ABY7NQD7</accession>
<comment type="subcellular location">
    <subcellularLocation>
        <location evidence="1 11">Cell outer membrane</location>
        <topology evidence="1 11">Multi-pass membrane protein</topology>
    </subcellularLocation>
</comment>
<evidence type="ECO:0000256" key="10">
    <source>
        <dbReference type="ARBA" id="ARBA00023237"/>
    </source>
</evidence>
<keyword evidence="7" id="KW-0406">Ion transport</keyword>
<dbReference type="EMBL" id="CP115174">
    <property type="protein sequence ID" value="WBO23756.1"/>
    <property type="molecule type" value="Genomic_DNA"/>
</dbReference>
<dbReference type="PANTHER" id="PTHR32552:SF81">
    <property type="entry name" value="TONB-DEPENDENT OUTER MEMBRANE RECEPTOR"/>
    <property type="match status" value="1"/>
</dbReference>
<keyword evidence="17" id="KW-1185">Reference proteome</keyword>
<evidence type="ECO:0000256" key="9">
    <source>
        <dbReference type="ARBA" id="ARBA00023136"/>
    </source>
</evidence>
<dbReference type="PROSITE" id="PS51257">
    <property type="entry name" value="PROKAR_LIPOPROTEIN"/>
    <property type="match status" value="1"/>
</dbReference>
<evidence type="ECO:0000313" key="17">
    <source>
        <dbReference type="Proteomes" id="UP001210865"/>
    </source>
</evidence>
<name>A0ABY7NQD7_9SPHN</name>
<comment type="similarity">
    <text evidence="11 12">Belongs to the TonB-dependent receptor family.</text>
</comment>
<evidence type="ECO:0000256" key="5">
    <source>
        <dbReference type="ARBA" id="ARBA00022692"/>
    </source>
</evidence>
<keyword evidence="13" id="KW-0732">Signal</keyword>
<feature type="domain" description="TonB-dependent receptor plug" evidence="15">
    <location>
        <begin position="53"/>
        <end position="167"/>
    </location>
</feature>
<proteinExistence type="inferred from homology"/>
<gene>
    <name evidence="16" type="ORF">PBT88_06435</name>
</gene>
<dbReference type="Proteomes" id="UP001210865">
    <property type="component" value="Chromosome"/>
</dbReference>
<evidence type="ECO:0000313" key="16">
    <source>
        <dbReference type="EMBL" id="WBO23756.1"/>
    </source>
</evidence>
<keyword evidence="9 11" id="KW-0472">Membrane</keyword>
<keyword evidence="8 12" id="KW-0798">TonB box</keyword>
<feature type="domain" description="TonB-dependent receptor-like beta-barrel" evidence="14">
    <location>
        <begin position="486"/>
        <end position="830"/>
    </location>
</feature>
<sequence>MTSLRRVRLSLACTVAAACIMPARADDAPASAAPAAADGGDIIVTAQRRDQSIQTVPMTLQALSGKTLSQLNVNTFNDLIKYTPNVTLGSQGPGQGLIFMRGLSAGVAATQGSGGISTFPNVALYLDDQSMQFPGRNVDVYAADLERIEVLEGPQGTLFGGGAEAGAVRYITNKPVIDQFSGHVEGSFGGTAGGAPNGSFTGTVNLPVIRDSVAIRATFYENHEGGYIDNVASAFTRLASDSGSQAYGFVPSPTNQANNGVYNNDALAKKDYNPIDYTGGRIEALWDINSDWNLLVTESYQRLDAEGTFSSFPSGSDFQKLGSLETTTFVPSYNKDTFENTAWTVNGKIGDWKLVYTGAYMDRHVEQQQDYSNYSRTAGGMYYQCTGSATGFGTGATHCYSPVAYWHDDIHNRHHTEELRISSPEDKPLRLLAGAYYEKFEIDDVQRYFYGTIPTCTSALIAAGTGCNGLNQTLPGAAANEPGFEPAGTTFGDDLQRGYRQYAFFGSVDWDITPTLTLTGGTRYYNYKEYEVGSQFGTSPGACFNVLVCTLPGYDVDLGANNDHVTYHGFKSRGVLTWKPRPGTMIYGLFSQGFRPGGFNRGPKPILPDADGTPQYIRPNGYKPDSLTNWEVGLKTDLFDRTVTLNLSAYYMVWKNMQLQFFNPEGFGNLAFVTNGANFHVKGAEAQVTVRPYAGLSIQGGATYNDSKQVSSPCFVSDYPGSSTFGQCISTAVSPFGNVGSRLPLSPRFQGNLRARYEWQGQNSLNWFVSGGVTYTSAMYNEPSTYPSGEGVTIPSTALLRYRMPGYALLDATIGFRRDNWTISLFGDNLANSHASTFTSSTERIKQEIPVRPLTYGVKVGVSF</sequence>
<keyword evidence="4" id="KW-0410">Iron transport</keyword>
<evidence type="ECO:0000256" key="3">
    <source>
        <dbReference type="ARBA" id="ARBA00022452"/>
    </source>
</evidence>
<dbReference type="InterPro" id="IPR036942">
    <property type="entry name" value="Beta-barrel_TonB_sf"/>
</dbReference>
<evidence type="ECO:0000259" key="15">
    <source>
        <dbReference type="Pfam" id="PF07715"/>
    </source>
</evidence>
<dbReference type="Pfam" id="PF00593">
    <property type="entry name" value="TonB_dep_Rec_b-barrel"/>
    <property type="match status" value="1"/>
</dbReference>
<dbReference type="PROSITE" id="PS52016">
    <property type="entry name" value="TONB_DEPENDENT_REC_3"/>
    <property type="match status" value="1"/>
</dbReference>
<keyword evidence="16" id="KW-0675">Receptor</keyword>
<evidence type="ECO:0000256" key="8">
    <source>
        <dbReference type="ARBA" id="ARBA00023077"/>
    </source>
</evidence>
<dbReference type="RefSeq" id="WP_270078387.1">
    <property type="nucleotide sequence ID" value="NZ_CP115174.1"/>
</dbReference>
<keyword evidence="5 11" id="KW-0812">Transmembrane</keyword>
<dbReference type="Pfam" id="PF07715">
    <property type="entry name" value="Plug"/>
    <property type="match status" value="1"/>
</dbReference>
<evidence type="ECO:0000256" key="4">
    <source>
        <dbReference type="ARBA" id="ARBA00022496"/>
    </source>
</evidence>
<evidence type="ECO:0000259" key="14">
    <source>
        <dbReference type="Pfam" id="PF00593"/>
    </source>
</evidence>
<evidence type="ECO:0000256" key="13">
    <source>
        <dbReference type="SAM" id="SignalP"/>
    </source>
</evidence>
<dbReference type="PANTHER" id="PTHR32552">
    <property type="entry name" value="FERRICHROME IRON RECEPTOR-RELATED"/>
    <property type="match status" value="1"/>
</dbReference>
<dbReference type="Gene3D" id="2.40.170.20">
    <property type="entry name" value="TonB-dependent receptor, beta-barrel domain"/>
    <property type="match status" value="1"/>
</dbReference>